<dbReference type="EMBL" id="ABVL01000038">
    <property type="protein sequence ID" value="EDY16202.1"/>
    <property type="molecule type" value="Genomic_DNA"/>
</dbReference>
<reference evidence="6 7" key="1">
    <citation type="journal article" date="2011" name="J. Bacteriol.">
        <title>Genome sequence of Chthoniobacter flavus Ellin428, an aerobic heterotrophic soil bacterium.</title>
        <authorList>
            <person name="Kant R."/>
            <person name="van Passel M.W."/>
            <person name="Palva A."/>
            <person name="Lucas S."/>
            <person name="Lapidus A."/>
            <person name="Glavina Del Rio T."/>
            <person name="Dalin E."/>
            <person name="Tice H."/>
            <person name="Bruce D."/>
            <person name="Goodwin L."/>
            <person name="Pitluck S."/>
            <person name="Larimer F.W."/>
            <person name="Land M.L."/>
            <person name="Hauser L."/>
            <person name="Sangwan P."/>
            <person name="de Vos W.M."/>
            <person name="Janssen P.H."/>
            <person name="Smidt H."/>
        </authorList>
    </citation>
    <scope>NUCLEOTIDE SEQUENCE [LARGE SCALE GENOMIC DNA]</scope>
    <source>
        <strain evidence="6 7">Ellin428</strain>
    </source>
</reference>
<evidence type="ECO:0000313" key="6">
    <source>
        <dbReference type="EMBL" id="EDY16202.1"/>
    </source>
</evidence>
<evidence type="ECO:0000256" key="1">
    <source>
        <dbReference type="ARBA" id="ARBA00004196"/>
    </source>
</evidence>
<dbReference type="GO" id="GO:0030246">
    <property type="term" value="F:carbohydrate binding"/>
    <property type="evidence" value="ECO:0007669"/>
    <property type="project" value="UniProtKB-ARBA"/>
</dbReference>
<dbReference type="PANTHER" id="PTHR46847:SF1">
    <property type="entry name" value="D-ALLOSE-BINDING PERIPLASMIC PROTEIN-RELATED"/>
    <property type="match status" value="1"/>
</dbReference>
<evidence type="ECO:0000256" key="4">
    <source>
        <dbReference type="SAM" id="SignalP"/>
    </source>
</evidence>
<dbReference type="GO" id="GO:0030313">
    <property type="term" value="C:cell envelope"/>
    <property type="evidence" value="ECO:0007669"/>
    <property type="project" value="UniProtKB-SubCell"/>
</dbReference>
<keyword evidence="6" id="KW-0378">Hydrolase</keyword>
<dbReference type="EC" id="3.6.3.17" evidence="6"/>
<keyword evidence="3 4" id="KW-0732">Signal</keyword>
<comment type="caution">
    <text evidence="6">The sequence shown here is derived from an EMBL/GenBank/DDBJ whole genome shotgun (WGS) entry which is preliminary data.</text>
</comment>
<evidence type="ECO:0000256" key="2">
    <source>
        <dbReference type="ARBA" id="ARBA00007639"/>
    </source>
</evidence>
<accession>B4DBL5</accession>
<dbReference type="InterPro" id="IPR028082">
    <property type="entry name" value="Peripla_BP_I"/>
</dbReference>
<dbReference type="AlphaFoldDB" id="B4DBL5"/>
<evidence type="ECO:0000256" key="3">
    <source>
        <dbReference type="ARBA" id="ARBA00022729"/>
    </source>
</evidence>
<keyword evidence="7" id="KW-1185">Reference proteome</keyword>
<comment type="subcellular location">
    <subcellularLocation>
        <location evidence="1">Cell envelope</location>
    </subcellularLocation>
</comment>
<evidence type="ECO:0000313" key="7">
    <source>
        <dbReference type="Proteomes" id="UP000005824"/>
    </source>
</evidence>
<dbReference type="PROSITE" id="PS51257">
    <property type="entry name" value="PROKAR_LIPOPROTEIN"/>
    <property type="match status" value="1"/>
</dbReference>
<proteinExistence type="inferred from homology"/>
<sequence length="328" mass="34581">MKHRLFIALACLLTVFAGCNKSENASTSTDTQPPTGSASKGTIGVSLLTLDNPFFKVIGDNIVSEGKKRGYDAVVVSGDKDVAKQSNQIKDFIVKKVSAIVLSPCDSKSIVPVIQEANAAGIPVFTVDIPCHEPGVKIATQIATDNYGGGKEAAKAMIEALGEAGGKIAILHFKQAESCQLRVKGFREIIDAHNAEGKSKVDIVAELESGGAKDQGYKAAEDTLQANPDLHGIFAINDPAALGARAALEKAGKTDQVVIVGFDGQPEGKQAIKEGKIYADPIQFPDKMGAQIVDAIIQQSKGETLPPQMLIPTSLYKKADAEKDPSLK</sequence>
<dbReference type="FunCoup" id="B4DBL5">
    <property type="interactions" value="159"/>
</dbReference>
<dbReference type="InterPro" id="IPR025997">
    <property type="entry name" value="SBP_2_dom"/>
</dbReference>
<dbReference type="STRING" id="497964.CfE428DRAFT_6306"/>
<dbReference type="eggNOG" id="COG1879">
    <property type="taxonomic scope" value="Bacteria"/>
</dbReference>
<dbReference type="InParanoid" id="B4DBL5"/>
<dbReference type="Pfam" id="PF13407">
    <property type="entry name" value="Peripla_BP_4"/>
    <property type="match status" value="1"/>
</dbReference>
<dbReference type="Gene3D" id="3.40.50.2300">
    <property type="match status" value="2"/>
</dbReference>
<dbReference type="CDD" id="cd06322">
    <property type="entry name" value="PBP1_ABC_sugar_binding-like"/>
    <property type="match status" value="1"/>
</dbReference>
<dbReference type="SUPFAM" id="SSF53822">
    <property type="entry name" value="Periplasmic binding protein-like I"/>
    <property type="match status" value="1"/>
</dbReference>
<comment type="similarity">
    <text evidence="2">Belongs to the bacterial solute-binding protein 2 family.</text>
</comment>
<name>B4DBL5_9BACT</name>
<evidence type="ECO:0000259" key="5">
    <source>
        <dbReference type="Pfam" id="PF13407"/>
    </source>
</evidence>
<gene>
    <name evidence="6" type="ORF">CfE428DRAFT_6306</name>
</gene>
<dbReference type="PANTHER" id="PTHR46847">
    <property type="entry name" value="D-ALLOSE-BINDING PERIPLASMIC PROTEIN-RELATED"/>
    <property type="match status" value="1"/>
</dbReference>
<feature type="domain" description="Periplasmic binding protein" evidence="5">
    <location>
        <begin position="43"/>
        <end position="303"/>
    </location>
</feature>
<dbReference type="RefSeq" id="WP_006983624.1">
    <property type="nucleotide sequence ID" value="NZ_ABVL01000038.1"/>
</dbReference>
<dbReference type="GO" id="GO:0016787">
    <property type="term" value="F:hydrolase activity"/>
    <property type="evidence" value="ECO:0007669"/>
    <property type="project" value="UniProtKB-KW"/>
</dbReference>
<feature type="chain" id="PRO_5002803109" evidence="4">
    <location>
        <begin position="18"/>
        <end position="328"/>
    </location>
</feature>
<protein>
    <submittedName>
        <fullName evidence="6">Monosaccharide-transporting ATPase</fullName>
        <ecNumber evidence="6">3.6.3.17</ecNumber>
    </submittedName>
</protein>
<feature type="signal peptide" evidence="4">
    <location>
        <begin position="1"/>
        <end position="17"/>
    </location>
</feature>
<organism evidence="6 7">
    <name type="scientific">Chthoniobacter flavus Ellin428</name>
    <dbReference type="NCBI Taxonomy" id="497964"/>
    <lineage>
        <taxon>Bacteria</taxon>
        <taxon>Pseudomonadati</taxon>
        <taxon>Verrucomicrobiota</taxon>
        <taxon>Spartobacteria</taxon>
        <taxon>Chthoniobacterales</taxon>
        <taxon>Chthoniobacteraceae</taxon>
        <taxon>Chthoniobacter</taxon>
    </lineage>
</organism>
<dbReference type="Proteomes" id="UP000005824">
    <property type="component" value="Unassembled WGS sequence"/>
</dbReference>